<evidence type="ECO:0000313" key="3">
    <source>
        <dbReference type="EMBL" id="AIA30641.1"/>
    </source>
</evidence>
<accession>A0A059XZD6</accession>
<organism evidence="3 4">
    <name type="scientific">Leptospirillum ferriphilum YSK</name>
    <dbReference type="NCBI Taxonomy" id="1441628"/>
    <lineage>
        <taxon>Bacteria</taxon>
        <taxon>Pseudomonadati</taxon>
        <taxon>Nitrospirota</taxon>
        <taxon>Nitrospiria</taxon>
        <taxon>Nitrospirales</taxon>
        <taxon>Nitrospiraceae</taxon>
        <taxon>Leptospirillum</taxon>
    </lineage>
</organism>
<keyword evidence="1" id="KW-0238">DNA-binding</keyword>
<dbReference type="Proteomes" id="UP000027059">
    <property type="component" value="Chromosome"/>
</dbReference>
<reference evidence="4" key="1">
    <citation type="submission" date="2014-02" db="EMBL/GenBank/DDBJ databases">
        <title>Complete genome sequence and comparative genomic analysis of the nitrogen-fixing bacterium Leptospirillum ferriphilum YSK.</title>
        <authorList>
            <person name="Guo X."/>
            <person name="Yin H."/>
            <person name="Liang Y."/>
            <person name="Hu Q."/>
            <person name="Ma L."/>
            <person name="Xiao Y."/>
            <person name="Zhang X."/>
            <person name="Qiu G."/>
            <person name="Liu X."/>
        </authorList>
    </citation>
    <scope>NUCLEOTIDE SEQUENCE [LARGE SCALE GENOMIC DNA]</scope>
    <source>
        <strain evidence="4">YSK</strain>
    </source>
</reference>
<dbReference type="GO" id="GO:0003677">
    <property type="term" value="F:DNA binding"/>
    <property type="evidence" value="ECO:0007669"/>
    <property type="project" value="UniProtKB-KW"/>
</dbReference>
<protein>
    <submittedName>
        <fullName evidence="3">Rrf2 family transcriptional regulator</fullName>
    </submittedName>
</protein>
<feature type="compositionally biased region" description="Polar residues" evidence="2">
    <location>
        <begin position="154"/>
        <end position="167"/>
    </location>
</feature>
<dbReference type="GO" id="GO:0003700">
    <property type="term" value="F:DNA-binding transcription factor activity"/>
    <property type="evidence" value="ECO:0007669"/>
    <property type="project" value="TreeGrafter"/>
</dbReference>
<dbReference type="PANTHER" id="PTHR33221:SF4">
    <property type="entry name" value="HTH-TYPE TRANSCRIPTIONAL REPRESSOR NSRR"/>
    <property type="match status" value="1"/>
</dbReference>
<dbReference type="PANTHER" id="PTHR33221">
    <property type="entry name" value="WINGED HELIX-TURN-HELIX TRANSCRIPTIONAL REGULATOR, RRF2 FAMILY"/>
    <property type="match status" value="1"/>
</dbReference>
<dbReference type="PROSITE" id="PS51197">
    <property type="entry name" value="HTH_RRF2_2"/>
    <property type="match status" value="1"/>
</dbReference>
<dbReference type="AlphaFoldDB" id="A0A059XZD6"/>
<proteinExistence type="predicted"/>
<dbReference type="RefSeq" id="WP_081824109.1">
    <property type="nucleotide sequence ID" value="NZ_CP007243.1"/>
</dbReference>
<dbReference type="NCBIfam" id="TIGR00738">
    <property type="entry name" value="rrf2_super"/>
    <property type="match status" value="1"/>
</dbReference>
<keyword evidence="4" id="KW-1185">Reference proteome</keyword>
<name>A0A059XZD6_9BACT</name>
<dbReference type="Pfam" id="PF02082">
    <property type="entry name" value="Rrf2"/>
    <property type="match status" value="1"/>
</dbReference>
<dbReference type="GO" id="GO:0005829">
    <property type="term" value="C:cytosol"/>
    <property type="evidence" value="ECO:0007669"/>
    <property type="project" value="TreeGrafter"/>
</dbReference>
<dbReference type="InterPro" id="IPR000944">
    <property type="entry name" value="Tscrpt_reg_Rrf2"/>
</dbReference>
<feature type="region of interest" description="Disordered" evidence="2">
    <location>
        <begin position="148"/>
        <end position="167"/>
    </location>
</feature>
<dbReference type="InterPro" id="IPR036390">
    <property type="entry name" value="WH_DNA-bd_sf"/>
</dbReference>
<dbReference type="EMBL" id="CP007243">
    <property type="protein sequence ID" value="AIA30641.1"/>
    <property type="molecule type" value="Genomic_DNA"/>
</dbReference>
<evidence type="ECO:0000256" key="1">
    <source>
        <dbReference type="ARBA" id="ARBA00023125"/>
    </source>
</evidence>
<sequence>MQLTLYTDYAVRVLLYIASKQDGSASVLEIANAFGISSNHLHKVVNQLSRGGYIKTTRGKKGGIVLGKSPDSIVLGKLIRQTEPDFRIVECLDKNFSHCPIDSVCMLKHILVLAREAFLKTLDQYTLEDITRNIALLRPILIGEIRPREKRTSPHVSTPSSITSSRQ</sequence>
<dbReference type="HOGENOM" id="CLU_107144_2_1_0"/>
<gene>
    <name evidence="3" type="ORF">Y981_07390</name>
</gene>
<dbReference type="InterPro" id="IPR036388">
    <property type="entry name" value="WH-like_DNA-bd_sf"/>
</dbReference>
<dbReference type="OrthoDB" id="9795923at2"/>
<dbReference type="KEGG" id="lfp:Y981_07390"/>
<dbReference type="PROSITE" id="PS01332">
    <property type="entry name" value="HTH_RRF2_1"/>
    <property type="match status" value="1"/>
</dbReference>
<evidence type="ECO:0000256" key="2">
    <source>
        <dbReference type="SAM" id="MobiDB-lite"/>
    </source>
</evidence>
<dbReference type="Gene3D" id="1.10.10.10">
    <property type="entry name" value="Winged helix-like DNA-binding domain superfamily/Winged helix DNA-binding domain"/>
    <property type="match status" value="1"/>
</dbReference>
<dbReference type="SUPFAM" id="SSF46785">
    <property type="entry name" value="Winged helix' DNA-binding domain"/>
    <property type="match status" value="1"/>
</dbReference>
<reference evidence="3 4" key="2">
    <citation type="journal article" date="2015" name="Biomed. Res. Int.">
        <title>Effects of Arsenite Resistance on the Growth and Functional Gene Expression of Leptospirillum ferriphilum and Acidithiobacillus thiooxidans in Pure Culture and Coculture.</title>
        <authorList>
            <person name="Jiang H."/>
            <person name="Liang Y."/>
            <person name="Yin H."/>
            <person name="Xiao Y."/>
            <person name="Guo X."/>
            <person name="Xu Y."/>
            <person name="Hu Q."/>
            <person name="Liu H."/>
            <person name="Liu X."/>
        </authorList>
    </citation>
    <scope>NUCLEOTIDE SEQUENCE [LARGE SCALE GENOMIC DNA]</scope>
    <source>
        <strain evidence="3 4">YSK</strain>
    </source>
</reference>
<dbReference type="InterPro" id="IPR030489">
    <property type="entry name" value="TR_Rrf2-type_CS"/>
</dbReference>
<evidence type="ECO:0000313" key="4">
    <source>
        <dbReference type="Proteomes" id="UP000027059"/>
    </source>
</evidence>